<proteinExistence type="predicted"/>
<evidence type="ECO:0000313" key="2">
    <source>
        <dbReference type="EnsemblPlants" id="OGLUM11G09380.3"/>
    </source>
</evidence>
<reference evidence="2" key="1">
    <citation type="submission" date="2015-04" db="UniProtKB">
        <authorList>
            <consortium name="EnsemblPlants"/>
        </authorList>
    </citation>
    <scope>IDENTIFICATION</scope>
</reference>
<dbReference type="Gramene" id="OGLUM11G09380.3">
    <property type="protein sequence ID" value="OGLUM11G09380.3"/>
    <property type="gene ID" value="OGLUM11G09380"/>
</dbReference>
<dbReference type="AlphaFoldDB" id="A0A0E0BHU1"/>
<sequence>MRVTFDGSYGMPSSVSHPAATPACPIEPKTKTTPLPNAIDKPRRSSPLISDRRRASATMNSGAPNPDILNSEVADPTIPSLGAPDPAVLASATPDPSASAKQKSPFPSLASRSELAVNQFRRLLWLLWLNPCPRMHLALTPSKIMSY</sequence>
<dbReference type="Proteomes" id="UP000026961">
    <property type="component" value="Chromosome 11"/>
</dbReference>
<dbReference type="EnsemblPlants" id="OGLUM11G09380.3">
    <property type="protein sequence ID" value="OGLUM11G09380.3"/>
    <property type="gene ID" value="OGLUM11G09380"/>
</dbReference>
<keyword evidence="3" id="KW-1185">Reference proteome</keyword>
<feature type="region of interest" description="Disordered" evidence="1">
    <location>
        <begin position="1"/>
        <end position="110"/>
    </location>
</feature>
<organism evidence="2">
    <name type="scientific">Oryza glumipatula</name>
    <dbReference type="NCBI Taxonomy" id="40148"/>
    <lineage>
        <taxon>Eukaryota</taxon>
        <taxon>Viridiplantae</taxon>
        <taxon>Streptophyta</taxon>
        <taxon>Embryophyta</taxon>
        <taxon>Tracheophyta</taxon>
        <taxon>Spermatophyta</taxon>
        <taxon>Magnoliopsida</taxon>
        <taxon>Liliopsida</taxon>
        <taxon>Poales</taxon>
        <taxon>Poaceae</taxon>
        <taxon>BOP clade</taxon>
        <taxon>Oryzoideae</taxon>
        <taxon>Oryzeae</taxon>
        <taxon>Oryzinae</taxon>
        <taxon>Oryza</taxon>
    </lineage>
</organism>
<evidence type="ECO:0000256" key="1">
    <source>
        <dbReference type="SAM" id="MobiDB-lite"/>
    </source>
</evidence>
<protein>
    <submittedName>
        <fullName evidence="2">Uncharacterized protein</fullName>
    </submittedName>
</protein>
<evidence type="ECO:0000313" key="3">
    <source>
        <dbReference type="Proteomes" id="UP000026961"/>
    </source>
</evidence>
<accession>A0A0E0BHU1</accession>
<name>A0A0E0BHU1_9ORYZ</name>
<reference evidence="2" key="2">
    <citation type="submission" date="2018-05" db="EMBL/GenBank/DDBJ databases">
        <title>OgluRS3 (Oryza glumaepatula Reference Sequence Version 3).</title>
        <authorList>
            <person name="Zhang J."/>
            <person name="Kudrna D."/>
            <person name="Lee S."/>
            <person name="Talag J."/>
            <person name="Welchert J."/>
            <person name="Wing R.A."/>
        </authorList>
    </citation>
    <scope>NUCLEOTIDE SEQUENCE [LARGE SCALE GENOMIC DNA]</scope>
</reference>